<dbReference type="RefSeq" id="WP_083644608.1">
    <property type="nucleotide sequence ID" value="NZ_AMRU01000006.1"/>
</dbReference>
<dbReference type="CDD" id="cd01166">
    <property type="entry name" value="KdgK"/>
    <property type="match status" value="1"/>
</dbReference>
<dbReference type="OrthoDB" id="9813569at2"/>
<evidence type="ECO:0000313" key="5">
    <source>
        <dbReference type="EMBL" id="APU68889.1"/>
    </source>
</evidence>
<dbReference type="SUPFAM" id="SSF53613">
    <property type="entry name" value="Ribokinase-like"/>
    <property type="match status" value="1"/>
</dbReference>
<dbReference type="AlphaFoldDB" id="A0A1L7I5J5"/>
<evidence type="ECO:0000256" key="3">
    <source>
        <dbReference type="ARBA" id="ARBA00022777"/>
    </source>
</evidence>
<sequence length="339" mass="37206">MKDQAAKKIVCFGEVIMRLSPEGHKLVQQTGQMDYFFGGTELNVGVSLAVLGENVQQVSAVSDDFIGEAAVQFINKFGIQTGHVQRNQHPNGLYFLEVGADVRPSRISYNRLNAAFANIDANAIAWKEILKDADFFHWTGITPAISENAYQALKKGLEVANELGVTITADPAYRSNLWKYGREGRSVLKELVQLSHIFIGGVNEINEILGTDFGYSDDDFSEASKTLIEQCASIKKVFDKVRTSLNASWQKIYGRAWNGESLITTSEFEITHIVDRIGTGDAFAAGVIYGLGHFDDEKTLQFGNAACVLKHSIYGDANLSGKQDILDLIGGNTGGRIKR</sequence>
<dbReference type="PANTHER" id="PTHR43320:SF2">
    <property type="entry name" value="2-DEHYDRO-3-DEOXYGLUCONOKINASE_2-DEHYDRO-3-DEOXYGALACTONOKINASE"/>
    <property type="match status" value="1"/>
</dbReference>
<proteinExistence type="inferred from homology"/>
<evidence type="ECO:0000259" key="4">
    <source>
        <dbReference type="Pfam" id="PF00294"/>
    </source>
</evidence>
<dbReference type="EC" id="2.7.1.45" evidence="5"/>
<evidence type="ECO:0000256" key="1">
    <source>
        <dbReference type="ARBA" id="ARBA00010688"/>
    </source>
</evidence>
<gene>
    <name evidence="5" type="ORF">GRFL_2165</name>
</gene>
<reference evidence="5 6" key="1">
    <citation type="submission" date="2016-07" db="EMBL/GenBank/DDBJ databases">
        <title>Multi-omics approach to identify versatile polysaccharide utilization systems of a marine flavobacterium Gramella flava.</title>
        <authorList>
            <person name="Tang K."/>
        </authorList>
    </citation>
    <scope>NUCLEOTIDE SEQUENCE [LARGE SCALE GENOMIC DNA]</scope>
    <source>
        <strain evidence="5 6">JLT2011</strain>
    </source>
</reference>
<accession>A0A1L7I5J5</accession>
<evidence type="ECO:0000313" key="6">
    <source>
        <dbReference type="Proteomes" id="UP000186230"/>
    </source>
</evidence>
<keyword evidence="6" id="KW-1185">Reference proteome</keyword>
<evidence type="ECO:0000256" key="2">
    <source>
        <dbReference type="ARBA" id="ARBA00022679"/>
    </source>
</evidence>
<comment type="similarity">
    <text evidence="1">Belongs to the carbohydrate kinase PfkB family.</text>
</comment>
<dbReference type="STRING" id="1229726.GRFL_2165"/>
<dbReference type="KEGG" id="gfl:GRFL_2165"/>
<dbReference type="InterPro" id="IPR011611">
    <property type="entry name" value="PfkB_dom"/>
</dbReference>
<dbReference type="Pfam" id="PF00294">
    <property type="entry name" value="PfkB"/>
    <property type="match status" value="1"/>
</dbReference>
<dbReference type="InterPro" id="IPR029056">
    <property type="entry name" value="Ribokinase-like"/>
</dbReference>
<keyword evidence="3 5" id="KW-0418">Kinase</keyword>
<dbReference type="Gene3D" id="3.40.1190.20">
    <property type="match status" value="1"/>
</dbReference>
<organism evidence="5 6">
    <name type="scientific">Christiangramia flava JLT2011</name>
    <dbReference type="NCBI Taxonomy" id="1229726"/>
    <lineage>
        <taxon>Bacteria</taxon>
        <taxon>Pseudomonadati</taxon>
        <taxon>Bacteroidota</taxon>
        <taxon>Flavobacteriia</taxon>
        <taxon>Flavobacteriales</taxon>
        <taxon>Flavobacteriaceae</taxon>
        <taxon>Christiangramia</taxon>
    </lineage>
</organism>
<dbReference type="PANTHER" id="PTHR43320">
    <property type="entry name" value="SUGAR KINASE"/>
    <property type="match status" value="1"/>
</dbReference>
<name>A0A1L7I5J5_9FLAO</name>
<feature type="domain" description="Carbohydrate kinase PfkB" evidence="4">
    <location>
        <begin position="7"/>
        <end position="308"/>
    </location>
</feature>
<dbReference type="Proteomes" id="UP000186230">
    <property type="component" value="Chromosome"/>
</dbReference>
<dbReference type="GO" id="GO:0008673">
    <property type="term" value="F:2-dehydro-3-deoxygluconokinase activity"/>
    <property type="evidence" value="ECO:0007669"/>
    <property type="project" value="UniProtKB-EC"/>
</dbReference>
<keyword evidence="2 5" id="KW-0808">Transferase</keyword>
<dbReference type="EMBL" id="CP016359">
    <property type="protein sequence ID" value="APU68889.1"/>
    <property type="molecule type" value="Genomic_DNA"/>
</dbReference>
<protein>
    <submittedName>
        <fullName evidence="5">2-dehydro-3-deoxygluconate kinase</fullName>
        <ecNumber evidence="5">2.7.1.45</ecNumber>
    </submittedName>
</protein>
<dbReference type="InterPro" id="IPR052700">
    <property type="entry name" value="Carb_kinase_PfkB-like"/>
</dbReference>